<sequence length="155" mass="17508">MLKNLRLVEILIILLVVFSVIGGYFYFRFVRLSTTQVQKTDNEIFQNYIERYPYNGATGSGVTQSPISKDEIIIGGNINKIDKNVSFDIQTSSGVISVFFTSNTQFLVWNETEGPASLREMDLNLLETGLKVKVRVGLTEQGNLYAVNIQQMKNE</sequence>
<dbReference type="STRING" id="1802538.A2382_04020"/>
<comment type="caution">
    <text evidence="2">The sequence shown here is derived from an EMBL/GenBank/DDBJ whole genome shotgun (WGS) entry which is preliminary data.</text>
</comment>
<evidence type="ECO:0000256" key="1">
    <source>
        <dbReference type="SAM" id="Phobius"/>
    </source>
</evidence>
<reference evidence="2 3" key="1">
    <citation type="journal article" date="2016" name="Nat. Commun.">
        <title>Thousands of microbial genomes shed light on interconnected biogeochemical processes in an aquifer system.</title>
        <authorList>
            <person name="Anantharaman K."/>
            <person name="Brown C.T."/>
            <person name="Hug L.A."/>
            <person name="Sharon I."/>
            <person name="Castelle C.J."/>
            <person name="Probst A.J."/>
            <person name="Thomas B.C."/>
            <person name="Singh A."/>
            <person name="Wilkins M.J."/>
            <person name="Karaoz U."/>
            <person name="Brodie E.L."/>
            <person name="Williams K.H."/>
            <person name="Hubbard S.S."/>
            <person name="Banfield J.F."/>
        </authorList>
    </citation>
    <scope>NUCLEOTIDE SEQUENCE [LARGE SCALE GENOMIC DNA]</scope>
</reference>
<name>A0A1F8CT03_9BACT</name>
<feature type="transmembrane region" description="Helical" evidence="1">
    <location>
        <begin position="7"/>
        <end position="27"/>
    </location>
</feature>
<gene>
    <name evidence="2" type="ORF">A2382_04020</name>
</gene>
<proteinExistence type="predicted"/>
<keyword evidence="1" id="KW-1133">Transmembrane helix</keyword>
<evidence type="ECO:0000313" key="2">
    <source>
        <dbReference type="EMBL" id="OGM78705.1"/>
    </source>
</evidence>
<dbReference type="AlphaFoldDB" id="A0A1F8CT03"/>
<protein>
    <recommendedName>
        <fullName evidence="4">DUF5666 domain-containing protein</fullName>
    </recommendedName>
</protein>
<keyword evidence="1" id="KW-0812">Transmembrane</keyword>
<dbReference type="Proteomes" id="UP000178999">
    <property type="component" value="Unassembled WGS sequence"/>
</dbReference>
<evidence type="ECO:0008006" key="4">
    <source>
        <dbReference type="Google" id="ProtNLM"/>
    </source>
</evidence>
<evidence type="ECO:0000313" key="3">
    <source>
        <dbReference type="Proteomes" id="UP000178999"/>
    </source>
</evidence>
<dbReference type="EMBL" id="MGHY01000030">
    <property type="protein sequence ID" value="OGM78705.1"/>
    <property type="molecule type" value="Genomic_DNA"/>
</dbReference>
<keyword evidence="1" id="KW-0472">Membrane</keyword>
<organism evidence="2 3">
    <name type="scientific">Candidatus Woesebacteria bacterium RIFOXYB1_FULL_38_16</name>
    <dbReference type="NCBI Taxonomy" id="1802538"/>
    <lineage>
        <taxon>Bacteria</taxon>
        <taxon>Candidatus Woeseibacteriota</taxon>
    </lineage>
</organism>
<accession>A0A1F8CT03</accession>